<evidence type="ECO:0000313" key="4">
    <source>
        <dbReference type="EMBL" id="OHA48846.1"/>
    </source>
</evidence>
<dbReference type="Gene3D" id="3.60.15.10">
    <property type="entry name" value="Ribonuclease Z/Hydroxyacylglutathione hydrolase-like"/>
    <property type="match status" value="1"/>
</dbReference>
<dbReference type="Proteomes" id="UP000177629">
    <property type="component" value="Unassembled WGS sequence"/>
</dbReference>
<dbReference type="Pfam" id="PF10996">
    <property type="entry name" value="Beta-Casp"/>
    <property type="match status" value="1"/>
</dbReference>
<evidence type="ECO:0000256" key="1">
    <source>
        <dbReference type="ARBA" id="ARBA00022801"/>
    </source>
</evidence>
<dbReference type="InterPro" id="IPR036866">
    <property type="entry name" value="RibonucZ/Hydroxyglut_hydro"/>
</dbReference>
<comment type="caution">
    <text evidence="4">The sequence shown here is derived from an EMBL/GenBank/DDBJ whole genome shotgun (WGS) entry which is preliminary data.</text>
</comment>
<dbReference type="SUPFAM" id="SSF56281">
    <property type="entry name" value="Metallo-hydrolase/oxidoreductase"/>
    <property type="match status" value="1"/>
</dbReference>
<evidence type="ECO:0000259" key="2">
    <source>
        <dbReference type="SMART" id="SM00849"/>
    </source>
</evidence>
<dbReference type="InterPro" id="IPR011108">
    <property type="entry name" value="RMMBL"/>
</dbReference>
<dbReference type="InterPro" id="IPR022712">
    <property type="entry name" value="Beta_Casp"/>
</dbReference>
<feature type="domain" description="Beta-Casp" evidence="3">
    <location>
        <begin position="239"/>
        <end position="364"/>
    </location>
</feature>
<evidence type="ECO:0000259" key="3">
    <source>
        <dbReference type="SMART" id="SM01027"/>
    </source>
</evidence>
<evidence type="ECO:0008006" key="6">
    <source>
        <dbReference type="Google" id="ProtNLM"/>
    </source>
</evidence>
<proteinExistence type="predicted"/>
<reference evidence="4 5" key="1">
    <citation type="journal article" date="2016" name="Nat. Commun.">
        <title>Thousands of microbial genomes shed light on interconnected biogeochemical processes in an aquifer system.</title>
        <authorList>
            <person name="Anantharaman K."/>
            <person name="Brown C.T."/>
            <person name="Hug L.A."/>
            <person name="Sharon I."/>
            <person name="Castelle C.J."/>
            <person name="Probst A.J."/>
            <person name="Thomas B.C."/>
            <person name="Singh A."/>
            <person name="Wilkins M.J."/>
            <person name="Karaoz U."/>
            <person name="Brodie E.L."/>
            <person name="Williams K.H."/>
            <person name="Hubbard S.S."/>
            <person name="Banfield J.F."/>
        </authorList>
    </citation>
    <scope>NUCLEOTIDE SEQUENCE [LARGE SCALE GENOMIC DNA]</scope>
</reference>
<evidence type="ECO:0000313" key="5">
    <source>
        <dbReference type="Proteomes" id="UP000177629"/>
    </source>
</evidence>
<name>A0A1G2PKL0_9BACT</name>
<dbReference type="GO" id="GO:0016787">
    <property type="term" value="F:hydrolase activity"/>
    <property type="evidence" value="ECO:0007669"/>
    <property type="project" value="UniProtKB-KW"/>
</dbReference>
<dbReference type="PANTHER" id="PTHR11203:SF37">
    <property type="entry name" value="INTEGRATOR COMPLEX SUBUNIT 11"/>
    <property type="match status" value="1"/>
</dbReference>
<dbReference type="STRING" id="1802362.A2806_04080"/>
<organism evidence="4 5">
    <name type="scientific">Candidatus Terrybacteria bacterium RIFCSPHIGHO2_01_FULL_48_17</name>
    <dbReference type="NCBI Taxonomy" id="1802362"/>
    <lineage>
        <taxon>Bacteria</taxon>
        <taxon>Candidatus Terryibacteriota</taxon>
    </lineage>
</organism>
<dbReference type="AlphaFoldDB" id="A0A1G2PKL0"/>
<dbReference type="PANTHER" id="PTHR11203">
    <property type="entry name" value="CLEAVAGE AND POLYADENYLATION SPECIFICITY FACTOR FAMILY MEMBER"/>
    <property type="match status" value="1"/>
</dbReference>
<dbReference type="CDD" id="cd16295">
    <property type="entry name" value="TTHA0252-CPSF-like_MBL-fold"/>
    <property type="match status" value="1"/>
</dbReference>
<dbReference type="Pfam" id="PF07521">
    <property type="entry name" value="RMMBL"/>
    <property type="match status" value="1"/>
</dbReference>
<feature type="domain" description="Metallo-beta-lactamase" evidence="2">
    <location>
        <begin position="14"/>
        <end position="227"/>
    </location>
</feature>
<dbReference type="InterPro" id="IPR050698">
    <property type="entry name" value="MBL"/>
</dbReference>
<dbReference type="SMART" id="SM00849">
    <property type="entry name" value="Lactamase_B"/>
    <property type="match status" value="1"/>
</dbReference>
<dbReference type="InterPro" id="IPR001279">
    <property type="entry name" value="Metallo-B-lactamas"/>
</dbReference>
<dbReference type="Pfam" id="PF00753">
    <property type="entry name" value="Lactamase_B"/>
    <property type="match status" value="1"/>
</dbReference>
<dbReference type="GO" id="GO:0004521">
    <property type="term" value="F:RNA endonuclease activity"/>
    <property type="evidence" value="ECO:0007669"/>
    <property type="project" value="TreeGrafter"/>
</dbReference>
<dbReference type="SMART" id="SM01027">
    <property type="entry name" value="Beta-Casp"/>
    <property type="match status" value="1"/>
</dbReference>
<dbReference type="EMBL" id="MHSS01000002">
    <property type="protein sequence ID" value="OHA48846.1"/>
    <property type="molecule type" value="Genomic_DNA"/>
</dbReference>
<dbReference type="Gene3D" id="3.40.50.10890">
    <property type="match status" value="1"/>
</dbReference>
<sequence length="449" mass="50124">MAKLTFLGGARSVTGAQYLLETNSARILIDCGLTQGCHFCEGANIRPFSFDLSRLDLVIITHAHVDHVGLIPKLAKEGYRGPIYATPATIEMAKLMLDDSADLLGHEARERGEEAPYTQQDLVQTFPLFRSLDYEHKGTAKDVSFSFHEAGHVLGSGVVEIEAEGMRLAFSGDLGNPPASLLRLPEAIPNSNYVIVESAYGDRIHEDRSRRREILEDVVEDTVRRGGTLLIPAFAFERTQEILHELHDLMETRKIPRLPVFLDSPLAIRAVDIFRQFEHYFNKEAVTHTIRGDELFKFPNVSFCRTVEESKHINDILPPKIIIAGSGMMQGGRILHHARRYLPDDKSSLLILGFQAGGSLGRQLLSKAKRVRILGENVSVRCRVKAIGGYSAHADQEGLMQWVRACGKPKKVFVVQGEEAASLALRQRIRDEMGFDVMVPYRGDMVVLE</sequence>
<gene>
    <name evidence="4" type="ORF">A2806_04080</name>
</gene>
<keyword evidence="1" id="KW-0378">Hydrolase</keyword>
<protein>
    <recommendedName>
        <fullName evidence="6">MBL fold hydrolase</fullName>
    </recommendedName>
</protein>
<accession>A0A1G2PKL0</accession>